<proteinExistence type="predicted"/>
<keyword evidence="2" id="KW-1185">Reference proteome</keyword>
<name>A0ABN6GL67_LATCU</name>
<gene>
    <name evidence="1" type="ORF">LTWDN19_20780</name>
</gene>
<protein>
    <submittedName>
        <fullName evidence="1">Uncharacterized protein</fullName>
    </submittedName>
</protein>
<dbReference type="EMBL" id="AP024686">
    <property type="protein sequence ID" value="BCX31511.1"/>
    <property type="molecule type" value="Genomic_DNA"/>
</dbReference>
<geneLocation type="plasmid" evidence="1 2">
    <name>WDN19_con2</name>
</geneLocation>
<reference evidence="1 2" key="1">
    <citation type="submission" date="2021-05" db="EMBL/GenBank/DDBJ databases">
        <title>Complete Genome Sequence of Latilactobacillus sp. Strain WDN19, a High D-Aspartate-producing Lactic Acid Bacterium Isolated from a Japanese Pickle.</title>
        <authorList>
            <person name="Kajitani K."/>
            <person name="Takahashi S."/>
        </authorList>
    </citation>
    <scope>NUCLEOTIDE SEQUENCE [LARGE SCALE GENOMIC DNA]</scope>
    <source>
        <strain evidence="1 2">WDN19</strain>
        <plasmid evidence="1 2">WDN19_con2</plasmid>
    </source>
</reference>
<organism evidence="1 2">
    <name type="scientific">Latilactobacillus curvatus</name>
    <name type="common">Lactobacillus curvatus</name>
    <dbReference type="NCBI Taxonomy" id="28038"/>
    <lineage>
        <taxon>Bacteria</taxon>
        <taxon>Bacillati</taxon>
        <taxon>Bacillota</taxon>
        <taxon>Bacilli</taxon>
        <taxon>Lactobacillales</taxon>
        <taxon>Lactobacillaceae</taxon>
        <taxon>Latilactobacillus</taxon>
    </lineage>
</organism>
<dbReference type="Proteomes" id="UP000825100">
    <property type="component" value="Plasmid WDN19_con2"/>
</dbReference>
<accession>A0ABN6GL67</accession>
<keyword evidence="1" id="KW-0614">Plasmid</keyword>
<sequence length="252" mass="29396">MSYILNPFFEISKESGKIILRNRFSDDVLLKWNGVSIDVNNMDTQEMLITFQNYLKINLLISSEDEKLFMQRLQEYFLNEASPNLSSLDASYNLLKGLHHTQIDRLAYKGTLEISNIWKPKEAKNSIGILMYDNYDRPSMIKEMLSRSQQYQCILFLTGDEKLSKIGPFIEQRHFNEFNFSEILNDDVEWNSEFLDNDLKTFGIDDYRKNIIAGMIIEYLNGYVFGVSPFHNKIAKIIDSKRIVVSEVLPLS</sequence>
<evidence type="ECO:0000313" key="2">
    <source>
        <dbReference type="Proteomes" id="UP000825100"/>
    </source>
</evidence>
<evidence type="ECO:0000313" key="1">
    <source>
        <dbReference type="EMBL" id="BCX31511.1"/>
    </source>
</evidence>
<dbReference type="RefSeq" id="WP_035147762.1">
    <property type="nucleotide sequence ID" value="NZ_AP024686.1"/>
</dbReference>